<reference evidence="1" key="1">
    <citation type="journal article" date="2019" name="bioRxiv">
        <title>The Genome of the Zebra Mussel, Dreissena polymorpha: A Resource for Invasive Species Research.</title>
        <authorList>
            <person name="McCartney M.A."/>
            <person name="Auch B."/>
            <person name="Kono T."/>
            <person name="Mallez S."/>
            <person name="Zhang Y."/>
            <person name="Obille A."/>
            <person name="Becker A."/>
            <person name="Abrahante J.E."/>
            <person name="Garbe J."/>
            <person name="Badalamenti J.P."/>
            <person name="Herman A."/>
            <person name="Mangelson H."/>
            <person name="Liachko I."/>
            <person name="Sullivan S."/>
            <person name="Sone E.D."/>
            <person name="Koren S."/>
            <person name="Silverstein K.A.T."/>
            <person name="Beckman K.B."/>
            <person name="Gohl D.M."/>
        </authorList>
    </citation>
    <scope>NUCLEOTIDE SEQUENCE</scope>
    <source>
        <strain evidence="1">Duluth1</strain>
        <tissue evidence="1">Whole animal</tissue>
    </source>
</reference>
<sequence length="58" mass="6896">MSIEKFSCVICRHLRRQFPAKADNCIIDYRPANPLQYLYKPQKSLAMFDHFYDLANIT</sequence>
<reference evidence="1" key="2">
    <citation type="submission" date="2020-11" db="EMBL/GenBank/DDBJ databases">
        <authorList>
            <person name="McCartney M.A."/>
            <person name="Auch B."/>
            <person name="Kono T."/>
            <person name="Mallez S."/>
            <person name="Becker A."/>
            <person name="Gohl D.M."/>
            <person name="Silverstein K.A.T."/>
            <person name="Koren S."/>
            <person name="Bechman K.B."/>
            <person name="Herman A."/>
            <person name="Abrahante J.E."/>
            <person name="Garbe J."/>
        </authorList>
    </citation>
    <scope>NUCLEOTIDE SEQUENCE</scope>
    <source>
        <strain evidence="1">Duluth1</strain>
        <tissue evidence="1">Whole animal</tissue>
    </source>
</reference>
<keyword evidence="2" id="KW-1185">Reference proteome</keyword>
<comment type="caution">
    <text evidence="1">The sequence shown here is derived from an EMBL/GenBank/DDBJ whole genome shotgun (WGS) entry which is preliminary data.</text>
</comment>
<proteinExistence type="predicted"/>
<name>A0A9D4JET8_DREPO</name>
<accession>A0A9D4JET8</accession>
<protein>
    <submittedName>
        <fullName evidence="1">Uncharacterized protein</fullName>
    </submittedName>
</protein>
<evidence type="ECO:0000313" key="1">
    <source>
        <dbReference type="EMBL" id="KAH3809210.1"/>
    </source>
</evidence>
<gene>
    <name evidence="1" type="ORF">DPMN_137571</name>
</gene>
<dbReference type="Proteomes" id="UP000828390">
    <property type="component" value="Unassembled WGS sequence"/>
</dbReference>
<evidence type="ECO:0000313" key="2">
    <source>
        <dbReference type="Proteomes" id="UP000828390"/>
    </source>
</evidence>
<organism evidence="1 2">
    <name type="scientific">Dreissena polymorpha</name>
    <name type="common">Zebra mussel</name>
    <name type="synonym">Mytilus polymorpha</name>
    <dbReference type="NCBI Taxonomy" id="45954"/>
    <lineage>
        <taxon>Eukaryota</taxon>
        <taxon>Metazoa</taxon>
        <taxon>Spiralia</taxon>
        <taxon>Lophotrochozoa</taxon>
        <taxon>Mollusca</taxon>
        <taxon>Bivalvia</taxon>
        <taxon>Autobranchia</taxon>
        <taxon>Heteroconchia</taxon>
        <taxon>Euheterodonta</taxon>
        <taxon>Imparidentia</taxon>
        <taxon>Neoheterodontei</taxon>
        <taxon>Myida</taxon>
        <taxon>Dreissenoidea</taxon>
        <taxon>Dreissenidae</taxon>
        <taxon>Dreissena</taxon>
    </lineage>
</organism>
<dbReference type="AlphaFoldDB" id="A0A9D4JET8"/>
<dbReference type="EMBL" id="JAIWYP010000006">
    <property type="protein sequence ID" value="KAH3809210.1"/>
    <property type="molecule type" value="Genomic_DNA"/>
</dbReference>